<reference evidence="3 4" key="1">
    <citation type="submission" date="2020-08" db="EMBL/GenBank/DDBJ databases">
        <title>A Genomic Blueprint of the Chicken Gut Microbiome.</title>
        <authorList>
            <person name="Gilroy R."/>
            <person name="Ravi A."/>
            <person name="Getino M."/>
            <person name="Pursley I."/>
            <person name="Horton D.L."/>
            <person name="Alikhan N.-F."/>
            <person name="Baker D."/>
            <person name="Gharbi K."/>
            <person name="Hall N."/>
            <person name="Watson M."/>
            <person name="Adriaenssens E.M."/>
            <person name="Foster-Nyarko E."/>
            <person name="Jarju S."/>
            <person name="Secka A."/>
            <person name="Antonio M."/>
            <person name="Oren A."/>
            <person name="Chaudhuri R."/>
            <person name="La Ragione R.M."/>
            <person name="Hildebrand F."/>
            <person name="Pallen M.J."/>
        </authorList>
    </citation>
    <scope>NUCLEOTIDE SEQUENCE [LARGE SCALE GENOMIC DNA]</scope>
    <source>
        <strain evidence="3 4">Sa1BUA13</strain>
    </source>
</reference>
<dbReference type="PROSITE" id="PS51186">
    <property type="entry name" value="GNAT"/>
    <property type="match status" value="1"/>
</dbReference>
<gene>
    <name evidence="3" type="ORF">H9630_01545</name>
</gene>
<dbReference type="SUPFAM" id="SSF55729">
    <property type="entry name" value="Acyl-CoA N-acyltransferases (Nat)"/>
    <property type="match status" value="1"/>
</dbReference>
<dbReference type="RefSeq" id="WP_191713730.1">
    <property type="nucleotide sequence ID" value="NZ_JACSPU010000001.1"/>
</dbReference>
<name>A0ABR8W904_9BACL</name>
<evidence type="ECO:0000313" key="3">
    <source>
        <dbReference type="EMBL" id="MBD8013484.1"/>
    </source>
</evidence>
<evidence type="ECO:0000256" key="1">
    <source>
        <dbReference type="ARBA" id="ARBA00023251"/>
    </source>
</evidence>
<evidence type="ECO:0000259" key="2">
    <source>
        <dbReference type="PROSITE" id="PS51186"/>
    </source>
</evidence>
<dbReference type="Pfam" id="PF13523">
    <property type="entry name" value="Acetyltransf_8"/>
    <property type="match status" value="1"/>
</dbReference>
<sequence>MGLDIRKVSFRRLRREHLPQLYDWITKEPPTNRFWGYVQGHTYGQFLQEFTASIKGKDSTKPYIIYYEETPIGYIQTYHWSDYPGNEKYEELQKAAGLDILIGAKSYRNKGLGSKVLQKFLKEIIFTDPKIQFCVTDPDIRNTVAIRAYEKTGFEKTRQVDEVLDEPRPVMLMRVSRKKSFD</sequence>
<keyword evidence="4" id="KW-1185">Reference proteome</keyword>
<dbReference type="CDD" id="cd04301">
    <property type="entry name" value="NAT_SF"/>
    <property type="match status" value="1"/>
</dbReference>
<dbReference type="InterPro" id="IPR016181">
    <property type="entry name" value="Acyl_CoA_acyltransferase"/>
</dbReference>
<dbReference type="InterPro" id="IPR000182">
    <property type="entry name" value="GNAT_dom"/>
</dbReference>
<dbReference type="Proteomes" id="UP000658980">
    <property type="component" value="Unassembled WGS sequence"/>
</dbReference>
<dbReference type="PANTHER" id="PTHR31438">
    <property type="entry name" value="LYSINE N-ACYLTRANSFERASE C17G9.06C-RELATED"/>
    <property type="match status" value="1"/>
</dbReference>
<dbReference type="Gene3D" id="3.40.630.30">
    <property type="match status" value="1"/>
</dbReference>
<protein>
    <submittedName>
        <fullName evidence="3">Acetyltransferase</fullName>
    </submittedName>
</protein>
<evidence type="ECO:0000313" key="4">
    <source>
        <dbReference type="Proteomes" id="UP000658980"/>
    </source>
</evidence>
<keyword evidence="1" id="KW-0046">Antibiotic resistance</keyword>
<organism evidence="3 4">
    <name type="scientific">Planococcus wigleyi</name>
    <dbReference type="NCBI Taxonomy" id="2762216"/>
    <lineage>
        <taxon>Bacteria</taxon>
        <taxon>Bacillati</taxon>
        <taxon>Bacillota</taxon>
        <taxon>Bacilli</taxon>
        <taxon>Bacillales</taxon>
        <taxon>Caryophanaceae</taxon>
        <taxon>Planococcus</taxon>
    </lineage>
</organism>
<feature type="domain" description="N-acetyltransferase" evidence="2">
    <location>
        <begin position="8"/>
        <end position="178"/>
    </location>
</feature>
<dbReference type="EMBL" id="JACSPU010000001">
    <property type="protein sequence ID" value="MBD8013484.1"/>
    <property type="molecule type" value="Genomic_DNA"/>
</dbReference>
<comment type="caution">
    <text evidence="3">The sequence shown here is derived from an EMBL/GenBank/DDBJ whole genome shotgun (WGS) entry which is preliminary data.</text>
</comment>
<dbReference type="PANTHER" id="PTHR31438:SF1">
    <property type="entry name" value="LYSINE N-ACYLTRANSFERASE C17G9.06C-RELATED"/>
    <property type="match status" value="1"/>
</dbReference>
<proteinExistence type="predicted"/>
<accession>A0ABR8W904</accession>